<feature type="transmembrane region" description="Helical" evidence="5">
    <location>
        <begin position="41"/>
        <end position="60"/>
    </location>
</feature>
<gene>
    <name evidence="7" type="ORF">DIW15_00055</name>
</gene>
<evidence type="ECO:0000259" key="6">
    <source>
        <dbReference type="Pfam" id="PF01545"/>
    </source>
</evidence>
<keyword evidence="3 5" id="KW-1133">Transmembrane helix</keyword>
<keyword evidence="4 5" id="KW-0472">Membrane</keyword>
<dbReference type="STRING" id="1121105.GCA_000421665_01650"/>
<dbReference type="AlphaFoldDB" id="A0A3D4S3C5"/>
<evidence type="ECO:0000256" key="5">
    <source>
        <dbReference type="SAM" id="Phobius"/>
    </source>
</evidence>
<evidence type="ECO:0000256" key="4">
    <source>
        <dbReference type="ARBA" id="ARBA00023136"/>
    </source>
</evidence>
<dbReference type="GO" id="GO:0008324">
    <property type="term" value="F:monoatomic cation transmembrane transporter activity"/>
    <property type="evidence" value="ECO:0007669"/>
    <property type="project" value="InterPro"/>
</dbReference>
<dbReference type="Pfam" id="PF01545">
    <property type="entry name" value="Cation_efflux"/>
    <property type="match status" value="1"/>
</dbReference>
<comment type="subcellular location">
    <subcellularLocation>
        <location evidence="1">Membrane</location>
        <topology evidence="1">Multi-pass membrane protein</topology>
    </subcellularLocation>
</comment>
<evidence type="ECO:0000256" key="3">
    <source>
        <dbReference type="ARBA" id="ARBA00022989"/>
    </source>
</evidence>
<sequence>MSQKRRERKGLLIGIVINLIMGVAGVWVYELTKIQALFVDAYFTIIALVSGVAAIIISRVSPRKTKRFPQGLFFSRTFVCSAEILIVNCVISKFSHICH</sequence>
<accession>A0A3D4S3C5</accession>
<dbReference type="InterPro" id="IPR027469">
    <property type="entry name" value="Cation_efflux_TMD_sf"/>
</dbReference>
<dbReference type="GO" id="GO:0016020">
    <property type="term" value="C:membrane"/>
    <property type="evidence" value="ECO:0007669"/>
    <property type="project" value="UniProtKB-SubCell"/>
</dbReference>
<reference evidence="7 8" key="1">
    <citation type="journal article" date="2018" name="Nat. Biotechnol.">
        <title>A standardized bacterial taxonomy based on genome phylogeny substantially revises the tree of life.</title>
        <authorList>
            <person name="Parks D.H."/>
            <person name="Chuvochina M."/>
            <person name="Waite D.W."/>
            <person name="Rinke C."/>
            <person name="Skarshewski A."/>
            <person name="Chaumeil P.A."/>
            <person name="Hugenholtz P."/>
        </authorList>
    </citation>
    <scope>NUCLEOTIDE SEQUENCE [LARGE SCALE GENOMIC DNA]</scope>
    <source>
        <strain evidence="7">UBA11306</strain>
    </source>
</reference>
<protein>
    <recommendedName>
        <fullName evidence="6">Cation efflux protein transmembrane domain-containing protein</fullName>
    </recommendedName>
</protein>
<dbReference type="EMBL" id="DQHO01000002">
    <property type="protein sequence ID" value="HCS93088.1"/>
    <property type="molecule type" value="Genomic_DNA"/>
</dbReference>
<feature type="transmembrane region" description="Helical" evidence="5">
    <location>
        <begin position="12"/>
        <end position="29"/>
    </location>
</feature>
<evidence type="ECO:0000313" key="7">
    <source>
        <dbReference type="EMBL" id="HCS93088.1"/>
    </source>
</evidence>
<evidence type="ECO:0000313" key="8">
    <source>
        <dbReference type="Proteomes" id="UP000262195"/>
    </source>
</evidence>
<proteinExistence type="predicted"/>
<dbReference type="Proteomes" id="UP000262195">
    <property type="component" value="Unassembled WGS sequence"/>
</dbReference>
<dbReference type="SUPFAM" id="SSF161111">
    <property type="entry name" value="Cation efflux protein transmembrane domain-like"/>
    <property type="match status" value="1"/>
</dbReference>
<feature type="domain" description="Cation efflux protein transmembrane" evidence="6">
    <location>
        <begin position="11"/>
        <end position="86"/>
    </location>
</feature>
<evidence type="ECO:0000256" key="1">
    <source>
        <dbReference type="ARBA" id="ARBA00004141"/>
    </source>
</evidence>
<name>A0A3D4S3C5_9ENTE</name>
<evidence type="ECO:0000256" key="2">
    <source>
        <dbReference type="ARBA" id="ARBA00022692"/>
    </source>
</evidence>
<dbReference type="Gene3D" id="1.20.1510.10">
    <property type="entry name" value="Cation efflux protein transmembrane domain"/>
    <property type="match status" value="1"/>
</dbReference>
<organism evidence="7 8">
    <name type="scientific">Bavariicoccus seileri</name>
    <dbReference type="NCBI Taxonomy" id="549685"/>
    <lineage>
        <taxon>Bacteria</taxon>
        <taxon>Bacillati</taxon>
        <taxon>Bacillota</taxon>
        <taxon>Bacilli</taxon>
        <taxon>Lactobacillales</taxon>
        <taxon>Enterococcaceae</taxon>
        <taxon>Bavariicoccus</taxon>
    </lineage>
</organism>
<comment type="caution">
    <text evidence="7">The sequence shown here is derived from an EMBL/GenBank/DDBJ whole genome shotgun (WGS) entry which is preliminary data.</text>
</comment>
<keyword evidence="2 5" id="KW-0812">Transmembrane</keyword>
<dbReference type="InterPro" id="IPR058533">
    <property type="entry name" value="Cation_efflux_TM"/>
</dbReference>